<proteinExistence type="predicted"/>
<evidence type="ECO:0000313" key="1">
    <source>
        <dbReference type="EnsemblMetazoa" id="PPA42994.1"/>
    </source>
</evidence>
<reference evidence="2" key="1">
    <citation type="journal article" date="2008" name="Nat. Genet.">
        <title>The Pristionchus pacificus genome provides a unique perspective on nematode lifestyle and parasitism.</title>
        <authorList>
            <person name="Dieterich C."/>
            <person name="Clifton S.W."/>
            <person name="Schuster L.N."/>
            <person name="Chinwalla A."/>
            <person name="Delehaunty K."/>
            <person name="Dinkelacker I."/>
            <person name="Fulton L."/>
            <person name="Fulton R."/>
            <person name="Godfrey J."/>
            <person name="Minx P."/>
            <person name="Mitreva M."/>
            <person name="Roeseler W."/>
            <person name="Tian H."/>
            <person name="Witte H."/>
            <person name="Yang S.P."/>
            <person name="Wilson R.K."/>
            <person name="Sommer R.J."/>
        </authorList>
    </citation>
    <scope>NUCLEOTIDE SEQUENCE [LARGE SCALE GENOMIC DNA]</scope>
    <source>
        <strain evidence="2">PS312</strain>
    </source>
</reference>
<dbReference type="AlphaFoldDB" id="A0A2A6B318"/>
<dbReference type="Proteomes" id="UP000005239">
    <property type="component" value="Unassembled WGS sequence"/>
</dbReference>
<protein>
    <submittedName>
        <fullName evidence="1">G protein-coupled receptor</fullName>
    </submittedName>
</protein>
<keyword evidence="2" id="KW-1185">Reference proteome</keyword>
<evidence type="ECO:0000313" key="2">
    <source>
        <dbReference type="Proteomes" id="UP000005239"/>
    </source>
</evidence>
<organism evidence="1 2">
    <name type="scientific">Pristionchus pacificus</name>
    <name type="common">Parasitic nematode worm</name>
    <dbReference type="NCBI Taxonomy" id="54126"/>
    <lineage>
        <taxon>Eukaryota</taxon>
        <taxon>Metazoa</taxon>
        <taxon>Ecdysozoa</taxon>
        <taxon>Nematoda</taxon>
        <taxon>Chromadorea</taxon>
        <taxon>Rhabditida</taxon>
        <taxon>Rhabditina</taxon>
        <taxon>Diplogasteromorpha</taxon>
        <taxon>Diplogasteroidea</taxon>
        <taxon>Neodiplogasteridae</taxon>
        <taxon>Pristionchus</taxon>
    </lineage>
</organism>
<reference evidence="1" key="2">
    <citation type="submission" date="2022-06" db="UniProtKB">
        <authorList>
            <consortium name="EnsemblMetazoa"/>
        </authorList>
    </citation>
    <scope>IDENTIFICATION</scope>
    <source>
        <strain evidence="1">PS312</strain>
    </source>
</reference>
<dbReference type="EnsemblMetazoa" id="PPA42994.1">
    <property type="protein sequence ID" value="PPA42994.1"/>
    <property type="gene ID" value="WBGene00281363"/>
</dbReference>
<gene>
    <name evidence="1" type="primary">WBGene00281363</name>
</gene>
<sequence>MRIYRWFLMQLVVLSALQDFILHKESTAFWHIGACLIILVPWPMLDISRDKMRAELERTYPNVIHVMETQRTFLMYTFDKDSIWFYSLYSVHLEALFPMMFRLIPDISMIVSAFCLRDLNSSIFGRIAVSVSSVHSIINSLLVIFLHKPFRDRMFEWLNPIYVCRKAATIKTIERRQSSHREFLLSSFFSLRHSYSALNWHD</sequence>
<name>A0A2A6B318_PRIPA</name>
<accession>A0A8R1UZL1</accession>
<accession>A0A2A6B318</accession>